<feature type="signal peptide" evidence="2">
    <location>
        <begin position="1"/>
        <end position="18"/>
    </location>
</feature>
<proteinExistence type="predicted"/>
<evidence type="ECO:0000313" key="3">
    <source>
        <dbReference type="EMBL" id="KAK0719717.1"/>
    </source>
</evidence>
<name>A0AA40APS4_9PEZI</name>
<dbReference type="Gene3D" id="3.40.50.1820">
    <property type="entry name" value="alpha/beta hydrolase"/>
    <property type="match status" value="1"/>
</dbReference>
<dbReference type="GO" id="GO:0016787">
    <property type="term" value="F:hydrolase activity"/>
    <property type="evidence" value="ECO:0007669"/>
    <property type="project" value="UniProtKB-KW"/>
</dbReference>
<organism evidence="3 4">
    <name type="scientific">Lasiosphaeris hirsuta</name>
    <dbReference type="NCBI Taxonomy" id="260670"/>
    <lineage>
        <taxon>Eukaryota</taxon>
        <taxon>Fungi</taxon>
        <taxon>Dikarya</taxon>
        <taxon>Ascomycota</taxon>
        <taxon>Pezizomycotina</taxon>
        <taxon>Sordariomycetes</taxon>
        <taxon>Sordariomycetidae</taxon>
        <taxon>Sordariales</taxon>
        <taxon>Lasiosphaeriaceae</taxon>
        <taxon>Lasiosphaeris</taxon>
    </lineage>
</organism>
<comment type="caution">
    <text evidence="3">The sequence shown here is derived from an EMBL/GenBank/DDBJ whole genome shotgun (WGS) entry which is preliminary data.</text>
</comment>
<dbReference type="PANTHER" id="PTHR46640">
    <property type="entry name" value="TRIACYLGLYCEROL LIPASE, PUTATIVE (AFU_ORTHOLOGUE AFUA_6G06510)-RELATED"/>
    <property type="match status" value="1"/>
</dbReference>
<dbReference type="AlphaFoldDB" id="A0AA40APS4"/>
<evidence type="ECO:0000256" key="2">
    <source>
        <dbReference type="SAM" id="SignalP"/>
    </source>
</evidence>
<dbReference type="CDD" id="cd00519">
    <property type="entry name" value="Lipase_3"/>
    <property type="match status" value="1"/>
</dbReference>
<dbReference type="SUPFAM" id="SSF53474">
    <property type="entry name" value="alpha/beta-Hydrolases"/>
    <property type="match status" value="1"/>
</dbReference>
<reference evidence="3" key="1">
    <citation type="submission" date="2023-06" db="EMBL/GenBank/DDBJ databases">
        <title>Genome-scale phylogeny and comparative genomics of the fungal order Sordariales.</title>
        <authorList>
            <consortium name="Lawrence Berkeley National Laboratory"/>
            <person name="Hensen N."/>
            <person name="Bonometti L."/>
            <person name="Westerberg I."/>
            <person name="Brannstrom I.O."/>
            <person name="Guillou S."/>
            <person name="Cros-Aarteil S."/>
            <person name="Calhoun S."/>
            <person name="Haridas S."/>
            <person name="Kuo A."/>
            <person name="Mondo S."/>
            <person name="Pangilinan J."/>
            <person name="Riley R."/>
            <person name="Labutti K."/>
            <person name="Andreopoulos B."/>
            <person name="Lipzen A."/>
            <person name="Chen C."/>
            <person name="Yanf M."/>
            <person name="Daum C."/>
            <person name="Ng V."/>
            <person name="Clum A."/>
            <person name="Steindorff A."/>
            <person name="Ohm R."/>
            <person name="Martin F."/>
            <person name="Silar P."/>
            <person name="Natvig D."/>
            <person name="Lalanne C."/>
            <person name="Gautier V."/>
            <person name="Ament-Velasquez S.L."/>
            <person name="Kruys A."/>
            <person name="Hutchinson M.I."/>
            <person name="Powell A.J."/>
            <person name="Barry K."/>
            <person name="Miller A.N."/>
            <person name="Grigoriev I.V."/>
            <person name="Debuchy R."/>
            <person name="Gladieux P."/>
            <person name="Thoren M.H."/>
            <person name="Johannesson H."/>
        </authorList>
    </citation>
    <scope>NUCLEOTIDE SEQUENCE</scope>
    <source>
        <strain evidence="3">SMH4607-1</strain>
    </source>
</reference>
<protein>
    <submittedName>
        <fullName evidence="3">Uncharacterized protein</fullName>
    </submittedName>
</protein>
<evidence type="ECO:0000313" key="4">
    <source>
        <dbReference type="Proteomes" id="UP001172102"/>
    </source>
</evidence>
<dbReference type="EMBL" id="JAUKUA010000003">
    <property type="protein sequence ID" value="KAK0719717.1"/>
    <property type="molecule type" value="Genomic_DNA"/>
</dbReference>
<dbReference type="InterPro" id="IPR051299">
    <property type="entry name" value="AB_hydrolase_lip/est"/>
</dbReference>
<accession>A0AA40APS4</accession>
<keyword evidence="4" id="KW-1185">Reference proteome</keyword>
<keyword evidence="1" id="KW-0378">Hydrolase</keyword>
<gene>
    <name evidence="3" type="ORF">B0H67DRAFT_552025</name>
</gene>
<feature type="chain" id="PRO_5041234407" evidence="2">
    <location>
        <begin position="19"/>
        <end position="263"/>
    </location>
</feature>
<dbReference type="PANTHER" id="PTHR46640:SF1">
    <property type="entry name" value="FUNGAL LIPASE-LIKE DOMAIN-CONTAINING PROTEIN-RELATED"/>
    <property type="match status" value="1"/>
</dbReference>
<dbReference type="Proteomes" id="UP001172102">
    <property type="component" value="Unassembled WGS sequence"/>
</dbReference>
<dbReference type="InterPro" id="IPR029058">
    <property type="entry name" value="AB_hydrolase_fold"/>
</dbReference>
<evidence type="ECO:0000256" key="1">
    <source>
        <dbReference type="ARBA" id="ARBA00022801"/>
    </source>
</evidence>
<sequence>MKTPLLSCLAGLFAFILASPTPDRRVEANNVTTGSSFCLLLAKLPYDLNLGYLVHSGFFAGWLEMSSAVLMGVKASSTALPSYKIIATATIGAAYLRCAGHTVDIYTYGSPRGAEYRVTHSADPIPRLPPIIFNYRHTSPEYWDNAEENATAADVAVCPGYANTGCNAGAKGLDMSLHSLYFCPINGCRPEDGATPWKRDGELTDAEFEEQLGWWMDLGLRRISQTHKSEETGCWLKDSDMIASHDRYMLRKRRISGAVSSII</sequence>
<keyword evidence="2" id="KW-0732">Signal</keyword>